<dbReference type="InterPro" id="IPR001279">
    <property type="entry name" value="Metallo-B-lactamas"/>
</dbReference>
<dbReference type="Gene3D" id="3.60.15.10">
    <property type="entry name" value="Ribonuclease Z/Hydroxyacylglutathione hydrolase-like"/>
    <property type="match status" value="1"/>
</dbReference>
<comment type="cofactor">
    <cofactor evidence="1">
        <name>Zn(2+)</name>
        <dbReference type="ChEBI" id="CHEBI:29105"/>
    </cofactor>
</comment>
<evidence type="ECO:0000313" key="8">
    <source>
        <dbReference type="Proteomes" id="UP001165565"/>
    </source>
</evidence>
<dbReference type="SUPFAM" id="SSF56281">
    <property type="entry name" value="Metallo-hydrolase/oxidoreductase"/>
    <property type="match status" value="1"/>
</dbReference>
<keyword evidence="8" id="KW-1185">Reference proteome</keyword>
<dbReference type="AlphaFoldDB" id="A0AA41ZFS2"/>
<sequence length="262" mass="29355">MSDIRLYMLQSGSQRCKVRDIKMNQGDADYEIPIPWFFLTHPRGHVIIDGGLAVEGLSDPRGWWGDAIDVYHPLMESSQGCGAQLAALGVQPEQVRFVVLSHLHSDHSGAVGRFPNATHIVQRREYEYAFAPDWFAAGAYARKDFDRPGLDWHFLEGEASDGYDLYGDGALRMIFTPGHTVGHQSFLIRLPKTGAILLTADAVYAQDHWEERALPGFMASAVDSVRSVRKLRALAEREQAMVVTGHDPQIWPSFRQAPDFYA</sequence>
<dbReference type="InterPro" id="IPR054889">
    <property type="entry name" value="AHLLactAttM"/>
</dbReference>
<dbReference type="InterPro" id="IPR036866">
    <property type="entry name" value="RibonucZ/Hydroxyglut_hydro"/>
</dbReference>
<protein>
    <submittedName>
        <fullName evidence="7">N-acyl homoserine lactonase family protein</fullName>
    </submittedName>
</protein>
<comment type="similarity">
    <text evidence="2">Belongs to the metallo-beta-lactamase superfamily.</text>
</comment>
<dbReference type="RefSeq" id="WP_265269488.1">
    <property type="nucleotide sequence ID" value="NZ_JANFAV010000010.1"/>
</dbReference>
<dbReference type="GO" id="GO:0046872">
    <property type="term" value="F:metal ion binding"/>
    <property type="evidence" value="ECO:0007669"/>
    <property type="project" value="UniProtKB-KW"/>
</dbReference>
<accession>A0AA41ZFS2</accession>
<dbReference type="CDD" id="cd07729">
    <property type="entry name" value="AHL_lactonase_MBL-fold"/>
    <property type="match status" value="1"/>
</dbReference>
<dbReference type="EMBL" id="JANFAV010000010">
    <property type="protein sequence ID" value="MCW6536079.1"/>
    <property type="molecule type" value="Genomic_DNA"/>
</dbReference>
<dbReference type="GO" id="GO:0016787">
    <property type="term" value="F:hydrolase activity"/>
    <property type="evidence" value="ECO:0007669"/>
    <property type="project" value="UniProtKB-KW"/>
</dbReference>
<keyword evidence="3" id="KW-0479">Metal-binding</keyword>
<keyword evidence="5" id="KW-0862">Zinc</keyword>
<dbReference type="SMART" id="SM00849">
    <property type="entry name" value="Lactamase_B"/>
    <property type="match status" value="1"/>
</dbReference>
<dbReference type="NCBIfam" id="NF045700">
    <property type="entry name" value="AHLLactAttM"/>
    <property type="match status" value="1"/>
</dbReference>
<reference evidence="7" key="1">
    <citation type="submission" date="2022-06" db="EMBL/GenBank/DDBJ databases">
        <title>Sphingomonas sp. nov. isolated from rhizosphere soil of tomato.</title>
        <authorList>
            <person name="Dong H."/>
            <person name="Gao R."/>
        </authorList>
    </citation>
    <scope>NUCLEOTIDE SEQUENCE</scope>
    <source>
        <strain evidence="7">MMSM24</strain>
    </source>
</reference>
<comment type="caution">
    <text evidence="7">The sequence shown here is derived from an EMBL/GenBank/DDBJ whole genome shotgun (WGS) entry which is preliminary data.</text>
</comment>
<evidence type="ECO:0000256" key="1">
    <source>
        <dbReference type="ARBA" id="ARBA00001947"/>
    </source>
</evidence>
<organism evidence="7 8">
    <name type="scientific">Sphingomonas lycopersici</name>
    <dbReference type="NCBI Taxonomy" id="2951807"/>
    <lineage>
        <taxon>Bacteria</taxon>
        <taxon>Pseudomonadati</taxon>
        <taxon>Pseudomonadota</taxon>
        <taxon>Alphaproteobacteria</taxon>
        <taxon>Sphingomonadales</taxon>
        <taxon>Sphingomonadaceae</taxon>
        <taxon>Sphingomonas</taxon>
    </lineage>
</organism>
<dbReference type="Proteomes" id="UP001165565">
    <property type="component" value="Unassembled WGS sequence"/>
</dbReference>
<evidence type="ECO:0000259" key="6">
    <source>
        <dbReference type="SMART" id="SM00849"/>
    </source>
</evidence>
<evidence type="ECO:0000313" key="7">
    <source>
        <dbReference type="EMBL" id="MCW6536079.1"/>
    </source>
</evidence>
<evidence type="ECO:0000256" key="5">
    <source>
        <dbReference type="ARBA" id="ARBA00022833"/>
    </source>
</evidence>
<evidence type="ECO:0000256" key="2">
    <source>
        <dbReference type="ARBA" id="ARBA00007749"/>
    </source>
</evidence>
<feature type="domain" description="Metallo-beta-lactamase" evidence="6">
    <location>
        <begin position="33"/>
        <end position="246"/>
    </location>
</feature>
<proteinExistence type="inferred from homology"/>
<evidence type="ECO:0000256" key="4">
    <source>
        <dbReference type="ARBA" id="ARBA00022801"/>
    </source>
</evidence>
<dbReference type="PANTHER" id="PTHR42978">
    <property type="entry name" value="QUORUM-QUENCHING LACTONASE YTNP-RELATED-RELATED"/>
    <property type="match status" value="1"/>
</dbReference>
<dbReference type="PANTHER" id="PTHR42978:SF2">
    <property type="entry name" value="102 KBASES UNSTABLE REGION: FROM 1 TO 119443"/>
    <property type="match status" value="1"/>
</dbReference>
<keyword evidence="4" id="KW-0378">Hydrolase</keyword>
<evidence type="ECO:0000256" key="3">
    <source>
        <dbReference type="ARBA" id="ARBA00022723"/>
    </source>
</evidence>
<name>A0AA41ZFS2_9SPHN</name>
<gene>
    <name evidence="7" type="ORF">NEE01_14960</name>
</gene>
<dbReference type="InterPro" id="IPR051013">
    <property type="entry name" value="MBL_superfamily_lactonases"/>
</dbReference>
<dbReference type="Pfam" id="PF00753">
    <property type="entry name" value="Lactamase_B"/>
    <property type="match status" value="1"/>
</dbReference>